<evidence type="ECO:0000256" key="5">
    <source>
        <dbReference type="ARBA" id="ARBA00022692"/>
    </source>
</evidence>
<evidence type="ECO:0000313" key="9">
    <source>
        <dbReference type="EMBL" id="CUH84041.1"/>
    </source>
</evidence>
<sequence length="343" mass="36183">MEETKVTKGPVLIELSDDATLERPDQAAPVPDLAADPASLQTNLQRAVTRGSASKTSRLGRWILGLALSFVSTLAMIAAYDAVVGMVARVPLLGYAMAALGLGLVVAIVFAVIGELAALSRLSRVSAVQRRANAALADNDLAQARQVTTTLTRLYRNRDDLSWGRQRFEERAGEQFDADALIGLAEAELLSSLDQQAEAEVQAAARQVATVTALVPLALADVLAALTANLRMIRRVAEIYGGRAGTLGSWRLFRSVITHLVATGAVAVGDDLLGSMLGGSVMSKLSRRFGEGLINGALTVRVGVAAMEVCRPLPYTQRKRPSVSQMAGAALGGLFGKGEKTAY</sequence>
<keyword evidence="7 8" id="KW-0472">Membrane</keyword>
<dbReference type="NCBIfam" id="TIGR01620">
    <property type="entry name" value="hyp_HI0043"/>
    <property type="match status" value="1"/>
</dbReference>
<dbReference type="OrthoDB" id="9816060at2"/>
<dbReference type="Proteomes" id="UP000051681">
    <property type="component" value="Unassembled WGS sequence"/>
</dbReference>
<accession>A0A0P1GP15</accession>
<evidence type="ECO:0000256" key="6">
    <source>
        <dbReference type="ARBA" id="ARBA00022989"/>
    </source>
</evidence>
<feature type="transmembrane region" description="Helical" evidence="8">
    <location>
        <begin position="92"/>
        <end position="114"/>
    </location>
</feature>
<comment type="subcellular location">
    <subcellularLocation>
        <location evidence="1">Cell inner membrane</location>
        <topology evidence="1">Multi-pass membrane protein</topology>
    </subcellularLocation>
</comment>
<dbReference type="STRING" id="340021.TM5383_01246"/>
<dbReference type="InterPro" id="IPR021147">
    <property type="entry name" value="DUF697"/>
</dbReference>
<dbReference type="PANTHER" id="PTHR39342">
    <property type="entry name" value="UPF0283 MEMBRANE PROTEIN YCJF"/>
    <property type="match status" value="1"/>
</dbReference>
<reference evidence="9 10" key="1">
    <citation type="submission" date="2015-09" db="EMBL/GenBank/DDBJ databases">
        <authorList>
            <consortium name="Swine Surveillance"/>
        </authorList>
    </citation>
    <scope>NUCLEOTIDE SEQUENCE [LARGE SCALE GENOMIC DNA]</scope>
    <source>
        <strain evidence="9 10">CECT 8383</strain>
    </source>
</reference>
<keyword evidence="10" id="KW-1185">Reference proteome</keyword>
<keyword evidence="5 8" id="KW-0812">Transmembrane</keyword>
<dbReference type="InterPro" id="IPR006507">
    <property type="entry name" value="UPF0283"/>
</dbReference>
<keyword evidence="4" id="KW-0997">Cell inner membrane</keyword>
<dbReference type="EMBL" id="CYSF01000006">
    <property type="protein sequence ID" value="CUH84041.1"/>
    <property type="molecule type" value="Genomic_DNA"/>
</dbReference>
<evidence type="ECO:0008006" key="11">
    <source>
        <dbReference type="Google" id="ProtNLM"/>
    </source>
</evidence>
<evidence type="ECO:0000256" key="2">
    <source>
        <dbReference type="ARBA" id="ARBA00008255"/>
    </source>
</evidence>
<comment type="similarity">
    <text evidence="2">Belongs to the UPF0283 family.</text>
</comment>
<evidence type="ECO:0000313" key="10">
    <source>
        <dbReference type="Proteomes" id="UP000051681"/>
    </source>
</evidence>
<organism evidence="9 10">
    <name type="scientific">Thalassovita mediterranea</name>
    <dbReference type="NCBI Taxonomy" id="340021"/>
    <lineage>
        <taxon>Bacteria</taxon>
        <taxon>Pseudomonadati</taxon>
        <taxon>Pseudomonadota</taxon>
        <taxon>Alphaproteobacteria</taxon>
        <taxon>Rhodobacterales</taxon>
        <taxon>Roseobacteraceae</taxon>
        <taxon>Thalassovita</taxon>
    </lineage>
</organism>
<gene>
    <name evidence="9" type="ORF">TM5383_01246</name>
</gene>
<dbReference type="Pfam" id="PF05128">
    <property type="entry name" value="DUF697"/>
    <property type="match status" value="1"/>
</dbReference>
<dbReference type="PANTHER" id="PTHR39342:SF1">
    <property type="entry name" value="UPF0283 MEMBRANE PROTEIN YCJF"/>
    <property type="match status" value="1"/>
</dbReference>
<keyword evidence="3" id="KW-1003">Cell membrane</keyword>
<proteinExistence type="inferred from homology"/>
<keyword evidence="6 8" id="KW-1133">Transmembrane helix</keyword>
<evidence type="ECO:0000256" key="7">
    <source>
        <dbReference type="ARBA" id="ARBA00023136"/>
    </source>
</evidence>
<dbReference type="RefSeq" id="WP_058318134.1">
    <property type="nucleotide sequence ID" value="NZ_CYSF01000006.1"/>
</dbReference>
<dbReference type="GO" id="GO:0005886">
    <property type="term" value="C:plasma membrane"/>
    <property type="evidence" value="ECO:0007669"/>
    <property type="project" value="UniProtKB-SubCell"/>
</dbReference>
<evidence type="ECO:0000256" key="8">
    <source>
        <dbReference type="SAM" id="Phobius"/>
    </source>
</evidence>
<name>A0A0P1GP15_9RHOB</name>
<feature type="transmembrane region" description="Helical" evidence="8">
    <location>
        <begin position="59"/>
        <end position="80"/>
    </location>
</feature>
<protein>
    <recommendedName>
        <fullName evidence="11">TIGR01620 family protein</fullName>
    </recommendedName>
</protein>
<evidence type="ECO:0000256" key="1">
    <source>
        <dbReference type="ARBA" id="ARBA00004429"/>
    </source>
</evidence>
<evidence type="ECO:0000256" key="3">
    <source>
        <dbReference type="ARBA" id="ARBA00022475"/>
    </source>
</evidence>
<evidence type="ECO:0000256" key="4">
    <source>
        <dbReference type="ARBA" id="ARBA00022519"/>
    </source>
</evidence>
<dbReference type="AlphaFoldDB" id="A0A0P1GP15"/>